<evidence type="ECO:0000259" key="1">
    <source>
        <dbReference type="PROSITE" id="PS50142"/>
    </source>
</evidence>
<sequence>MAPFSQPLRFVQNKVFRLIDSPDFTFQLPILSRSSWDTITDSNDERERLVSTKLYTLATHSSSHERQEFIGDSYMAATISENLYRILPEGSPFIYTVARSALTANSTFARLMNRLGFCNNQISTKSMGDAFESIIGAAHRESLKRLNRWFRTYYMQLLILTAETCRALPSKGKSAKPRPLLASIRLRSINHNSPVISRRLFPSPAGKKKLRGRLSKSTPVQFRPTIDLTIDSDEENSALNDNRSRDDPDIIQISYEEFCAISPLPRTNGLFDASATELDGGNPANPIIID</sequence>
<dbReference type="GO" id="GO:0004525">
    <property type="term" value="F:ribonuclease III activity"/>
    <property type="evidence" value="ECO:0007669"/>
    <property type="project" value="InterPro"/>
</dbReference>
<dbReference type="InterPro" id="IPR036389">
    <property type="entry name" value="RNase_III_sf"/>
</dbReference>
<accession>A0A8H5HLG2</accession>
<dbReference type="Proteomes" id="UP000518752">
    <property type="component" value="Unassembled WGS sequence"/>
</dbReference>
<dbReference type="CDD" id="cd00593">
    <property type="entry name" value="RIBOc"/>
    <property type="match status" value="1"/>
</dbReference>
<dbReference type="SUPFAM" id="SSF69065">
    <property type="entry name" value="RNase III domain-like"/>
    <property type="match status" value="1"/>
</dbReference>
<dbReference type="PROSITE" id="PS50142">
    <property type="entry name" value="RNASE_3_2"/>
    <property type="match status" value="1"/>
</dbReference>
<name>A0A8H5HLG2_9AGAR</name>
<evidence type="ECO:0000313" key="3">
    <source>
        <dbReference type="Proteomes" id="UP000518752"/>
    </source>
</evidence>
<dbReference type="InterPro" id="IPR000999">
    <property type="entry name" value="RNase_III_dom"/>
</dbReference>
<evidence type="ECO:0000313" key="2">
    <source>
        <dbReference type="EMBL" id="KAF5385482.1"/>
    </source>
</evidence>
<dbReference type="Gene3D" id="1.10.1520.10">
    <property type="entry name" value="Ribonuclease III domain"/>
    <property type="match status" value="1"/>
</dbReference>
<comment type="caution">
    <text evidence="2">The sequence shown here is derived from an EMBL/GenBank/DDBJ whole genome shotgun (WGS) entry which is preliminary data.</text>
</comment>
<protein>
    <recommendedName>
        <fullName evidence="1">RNase III domain-containing protein</fullName>
    </recommendedName>
</protein>
<dbReference type="AlphaFoldDB" id="A0A8H5HLG2"/>
<gene>
    <name evidence="2" type="ORF">D9757_005349</name>
</gene>
<dbReference type="GO" id="GO:0006396">
    <property type="term" value="P:RNA processing"/>
    <property type="evidence" value="ECO:0007669"/>
    <property type="project" value="InterPro"/>
</dbReference>
<reference evidence="2 3" key="1">
    <citation type="journal article" date="2020" name="ISME J.">
        <title>Uncovering the hidden diversity of litter-decomposition mechanisms in mushroom-forming fungi.</title>
        <authorList>
            <person name="Floudas D."/>
            <person name="Bentzer J."/>
            <person name="Ahren D."/>
            <person name="Johansson T."/>
            <person name="Persson P."/>
            <person name="Tunlid A."/>
        </authorList>
    </citation>
    <scope>NUCLEOTIDE SEQUENCE [LARGE SCALE GENOMIC DNA]</scope>
    <source>
        <strain evidence="2 3">CBS 406.79</strain>
    </source>
</reference>
<dbReference type="OrthoDB" id="416741at2759"/>
<dbReference type="EMBL" id="JAACJN010000040">
    <property type="protein sequence ID" value="KAF5385482.1"/>
    <property type="molecule type" value="Genomic_DNA"/>
</dbReference>
<feature type="domain" description="RNase III" evidence="1">
    <location>
        <begin position="60"/>
        <end position="143"/>
    </location>
</feature>
<proteinExistence type="predicted"/>
<keyword evidence="3" id="KW-1185">Reference proteome</keyword>
<organism evidence="2 3">
    <name type="scientific">Collybiopsis confluens</name>
    <dbReference type="NCBI Taxonomy" id="2823264"/>
    <lineage>
        <taxon>Eukaryota</taxon>
        <taxon>Fungi</taxon>
        <taxon>Dikarya</taxon>
        <taxon>Basidiomycota</taxon>
        <taxon>Agaricomycotina</taxon>
        <taxon>Agaricomycetes</taxon>
        <taxon>Agaricomycetidae</taxon>
        <taxon>Agaricales</taxon>
        <taxon>Marasmiineae</taxon>
        <taxon>Omphalotaceae</taxon>
        <taxon>Collybiopsis</taxon>
    </lineage>
</organism>